<dbReference type="GO" id="GO:0005840">
    <property type="term" value="C:ribosome"/>
    <property type="evidence" value="ECO:0007669"/>
    <property type="project" value="UniProtKB-KW"/>
</dbReference>
<dbReference type="InterPro" id="IPR007219">
    <property type="entry name" value="XnlR_reg_dom"/>
</dbReference>
<dbReference type="SMART" id="SM00649">
    <property type="entry name" value="RL11"/>
    <property type="match status" value="1"/>
</dbReference>
<dbReference type="SMART" id="SM00906">
    <property type="entry name" value="Fungal_trans"/>
    <property type="match status" value="1"/>
</dbReference>
<gene>
    <name evidence="10" type="ORF">SETTUDRAFT_175781</name>
</gene>
<dbReference type="HAMAP" id="MF_00736">
    <property type="entry name" value="Ribosomal_uL11"/>
    <property type="match status" value="1"/>
</dbReference>
<feature type="region of interest" description="Disordered" evidence="8">
    <location>
        <begin position="1"/>
        <end position="51"/>
    </location>
</feature>
<dbReference type="eggNOG" id="KOG0886">
    <property type="taxonomic scope" value="Eukaryota"/>
</dbReference>
<dbReference type="Proteomes" id="UP000016935">
    <property type="component" value="Unassembled WGS sequence"/>
</dbReference>
<reference evidence="10 11" key="1">
    <citation type="journal article" date="2012" name="PLoS Pathog.">
        <title>Diverse lifestyles and strategies of plant pathogenesis encoded in the genomes of eighteen Dothideomycetes fungi.</title>
        <authorList>
            <person name="Ohm R.A."/>
            <person name="Feau N."/>
            <person name="Henrissat B."/>
            <person name="Schoch C.L."/>
            <person name="Horwitz B.A."/>
            <person name="Barry K.W."/>
            <person name="Condon B.J."/>
            <person name="Copeland A.C."/>
            <person name="Dhillon B."/>
            <person name="Glaser F."/>
            <person name="Hesse C.N."/>
            <person name="Kosti I."/>
            <person name="LaButti K."/>
            <person name="Lindquist E.A."/>
            <person name="Lucas S."/>
            <person name="Salamov A.A."/>
            <person name="Bradshaw R.E."/>
            <person name="Ciuffetti L."/>
            <person name="Hamelin R.C."/>
            <person name="Kema G.H.J."/>
            <person name="Lawrence C."/>
            <person name="Scott J.A."/>
            <person name="Spatafora J.W."/>
            <person name="Turgeon B.G."/>
            <person name="de Wit P.J.G.M."/>
            <person name="Zhong S."/>
            <person name="Goodwin S.B."/>
            <person name="Grigoriev I.V."/>
        </authorList>
    </citation>
    <scope>NUCLEOTIDE SEQUENCE [LARGE SCALE GENOMIC DNA]</scope>
    <source>
        <strain evidence="11">28A</strain>
    </source>
</reference>
<organism evidence="10 11">
    <name type="scientific">Exserohilum turcicum (strain 28A)</name>
    <name type="common">Northern leaf blight fungus</name>
    <name type="synonym">Setosphaeria turcica</name>
    <dbReference type="NCBI Taxonomy" id="671987"/>
    <lineage>
        <taxon>Eukaryota</taxon>
        <taxon>Fungi</taxon>
        <taxon>Dikarya</taxon>
        <taxon>Ascomycota</taxon>
        <taxon>Pezizomycotina</taxon>
        <taxon>Dothideomycetes</taxon>
        <taxon>Pleosporomycetidae</taxon>
        <taxon>Pleosporales</taxon>
        <taxon>Pleosporineae</taxon>
        <taxon>Pleosporaceae</taxon>
        <taxon>Exserohilum</taxon>
    </lineage>
</organism>
<dbReference type="InterPro" id="IPR036769">
    <property type="entry name" value="Ribosomal_uL11_C_sf"/>
</dbReference>
<evidence type="ECO:0000256" key="2">
    <source>
        <dbReference type="ARBA" id="ARBA00004123"/>
    </source>
</evidence>
<dbReference type="InterPro" id="IPR050613">
    <property type="entry name" value="Sec_Metabolite_Reg"/>
</dbReference>
<comment type="similarity">
    <text evidence="3 7">Belongs to the universal ribosomal protein uL11 family.</text>
</comment>
<sequence length="906" mass="100604">MGMLERSLEEGVARKAQSSTTSPFELTGLSTLPGQNHQSDQEDDEEIKNLRPTGLVTEDAAYYEPEDDTNDDMVDLGFRMGKVRITERIGGLVRPRFSDELAQTLKQLPNHESHPRPNIEEDPAVWLAPTQDYVAPSSNFVLASGVDNVSLASYLPARFVVDKLIAHYWIAVHAISRVVHRPSFERQYQNFWIRVNMGMEPRPSFQAVLFAALLGSVVSMKDERVSAEFRVDKQTLVNSFREGTEAALAKANFLRTTKLETVQAFVMYLIPLCRNEVSRAHSALTGSLIRLAECMGLHRDPTAYSTSPIECQVRRLVWYQICFLDLRTCDAVGPRPQIHLDDYDTRFPLNVDDDDLDRAERGDRSVDVSKDSNRFTDMTISRMRFEAYEMHRFLWSERPKLDRKRTGDKSGVTITSILSRVQSFQAAMEKKYLPMLNKLEPLHVLASELHGIVSNRLYVSILQKYIASARNKMPERLRQLIMSAATMILEHGMAIEQHPILSSWSWIVGALHQHHSALLLVNEVCVSNPDPATEQRIWRCLDYSFNLPPELSNDEKRRIVLEDLVGKSKIYSEIKRVRAPTNMLAAVPALESGSQAQQEDRHRQKSVPTPMANTGPVPHGLGGRPTPQQLAPSPHQSTLQHGSTLGARIAQFPGAIPTVEWGTIDLPASLPVSHPSTYSDFRLTTPAQRYASVAEHGASSNASSPNSAVYGMTPGSTGSNSMDAINDIDWNDVERMFGSAETAPKIDPSEVKVIHLRATGGEIGASSALAPKIGPLGLSPKKVGEDIAKATGDWKGLRVTVKLTIQNRQAAVSVVPSASSLVIKALKEPPRDRKKEKNIKHTKSIPLDEIINIARTMRFKSMAKDLKGTVLEILGTAFSTGCKVDGRSPKDVSDDVRAGEIEIPEE</sequence>
<evidence type="ECO:0000256" key="6">
    <source>
        <dbReference type="ARBA" id="ARBA00023274"/>
    </source>
</evidence>
<dbReference type="GO" id="GO:1990904">
    <property type="term" value="C:ribonucleoprotein complex"/>
    <property type="evidence" value="ECO:0007669"/>
    <property type="project" value="UniProtKB-KW"/>
</dbReference>
<feature type="compositionally biased region" description="Basic and acidic residues" evidence="8">
    <location>
        <begin position="1"/>
        <end position="13"/>
    </location>
</feature>
<feature type="compositionally biased region" description="Polar residues" evidence="8">
    <location>
        <begin position="626"/>
        <end position="640"/>
    </location>
</feature>
<evidence type="ECO:0000256" key="5">
    <source>
        <dbReference type="ARBA" id="ARBA00023242"/>
    </source>
</evidence>
<dbReference type="Gene3D" id="1.10.10.250">
    <property type="entry name" value="Ribosomal protein L11, C-terminal domain"/>
    <property type="match status" value="1"/>
</dbReference>
<dbReference type="RefSeq" id="XP_008022756.1">
    <property type="nucleotide sequence ID" value="XM_008024565.1"/>
</dbReference>
<dbReference type="InterPro" id="IPR000911">
    <property type="entry name" value="Ribosomal_uL11"/>
</dbReference>
<feature type="region of interest" description="Disordered" evidence="8">
    <location>
        <begin position="590"/>
        <end position="640"/>
    </location>
</feature>
<feature type="domain" description="Xylanolytic transcriptional activator regulatory" evidence="9">
    <location>
        <begin position="281"/>
        <end position="354"/>
    </location>
</feature>
<dbReference type="GO" id="GO:0008270">
    <property type="term" value="F:zinc ion binding"/>
    <property type="evidence" value="ECO:0007669"/>
    <property type="project" value="InterPro"/>
</dbReference>
<keyword evidence="5" id="KW-0539">Nucleus</keyword>
<keyword evidence="11" id="KW-1185">Reference proteome</keyword>
<evidence type="ECO:0000256" key="1">
    <source>
        <dbReference type="ARBA" id="ARBA00004021"/>
    </source>
</evidence>
<evidence type="ECO:0000256" key="8">
    <source>
        <dbReference type="SAM" id="MobiDB-lite"/>
    </source>
</evidence>
<dbReference type="Pfam" id="PF03946">
    <property type="entry name" value="Ribosomal_L11_N"/>
    <property type="match status" value="1"/>
</dbReference>
<evidence type="ECO:0000313" key="11">
    <source>
        <dbReference type="Proteomes" id="UP000016935"/>
    </source>
</evidence>
<feature type="compositionally biased region" description="Polar residues" evidence="8">
    <location>
        <begin position="16"/>
        <end position="38"/>
    </location>
</feature>
<keyword evidence="6 7" id="KW-0687">Ribonucleoprotein</keyword>
<dbReference type="SUPFAM" id="SSF46906">
    <property type="entry name" value="Ribosomal protein L11, C-terminal domain"/>
    <property type="match status" value="1"/>
</dbReference>
<dbReference type="GO" id="GO:0006351">
    <property type="term" value="P:DNA-templated transcription"/>
    <property type="evidence" value="ECO:0007669"/>
    <property type="project" value="InterPro"/>
</dbReference>
<dbReference type="SUPFAM" id="SSF54747">
    <property type="entry name" value="Ribosomal L11/L12e N-terminal domain"/>
    <property type="match status" value="1"/>
</dbReference>
<dbReference type="FunFam" id="1.10.10.250:FF:000002">
    <property type="entry name" value="60S ribosomal protein L12"/>
    <property type="match status" value="1"/>
</dbReference>
<dbReference type="Pfam" id="PF04082">
    <property type="entry name" value="Fungal_trans"/>
    <property type="match status" value="1"/>
</dbReference>
<dbReference type="GO" id="GO:0003677">
    <property type="term" value="F:DNA binding"/>
    <property type="evidence" value="ECO:0007669"/>
    <property type="project" value="InterPro"/>
</dbReference>
<dbReference type="PANTHER" id="PTHR31001:SF40">
    <property type="entry name" value="ZN(II)2CYS6 TRANSCRIPTION FACTOR (EUROFUNG)"/>
    <property type="match status" value="1"/>
</dbReference>
<proteinExistence type="inferred from homology"/>
<comment type="subcellular location">
    <subcellularLocation>
        <location evidence="2">Nucleus</location>
    </subcellularLocation>
</comment>
<dbReference type="OrthoDB" id="424974at2759"/>
<dbReference type="GO" id="GO:0002181">
    <property type="term" value="P:cytoplasmic translation"/>
    <property type="evidence" value="ECO:0007669"/>
    <property type="project" value="UniProtKB-ARBA"/>
</dbReference>
<feature type="region of interest" description="Disordered" evidence="8">
    <location>
        <begin position="884"/>
        <end position="906"/>
    </location>
</feature>
<dbReference type="InterPro" id="IPR020783">
    <property type="entry name" value="Ribosomal_uL11_C"/>
</dbReference>
<dbReference type="PANTHER" id="PTHR31001">
    <property type="entry name" value="UNCHARACTERIZED TRANSCRIPTIONAL REGULATORY PROTEIN"/>
    <property type="match status" value="1"/>
</dbReference>
<dbReference type="GO" id="GO:0003735">
    <property type="term" value="F:structural constituent of ribosome"/>
    <property type="evidence" value="ECO:0007669"/>
    <property type="project" value="InterPro"/>
</dbReference>
<dbReference type="FunFam" id="3.30.1550.10:FF:000002">
    <property type="entry name" value="60S ribosomal protein L12"/>
    <property type="match status" value="1"/>
</dbReference>
<evidence type="ECO:0000259" key="9">
    <source>
        <dbReference type="SMART" id="SM00906"/>
    </source>
</evidence>
<dbReference type="EMBL" id="KB908504">
    <property type="protein sequence ID" value="EOA89848.1"/>
    <property type="molecule type" value="Genomic_DNA"/>
</dbReference>
<evidence type="ECO:0000256" key="3">
    <source>
        <dbReference type="ARBA" id="ARBA00010537"/>
    </source>
</evidence>
<dbReference type="STRING" id="671987.R0KA43"/>
<dbReference type="Gene3D" id="3.30.1550.10">
    <property type="entry name" value="Ribosomal protein L11/L12, N-terminal domain"/>
    <property type="match status" value="1"/>
</dbReference>
<dbReference type="Pfam" id="PF00298">
    <property type="entry name" value="Ribosomal_L11"/>
    <property type="match status" value="1"/>
</dbReference>
<dbReference type="GO" id="GO:0000027">
    <property type="term" value="P:ribosomal large subunit assembly"/>
    <property type="evidence" value="ECO:0007669"/>
    <property type="project" value="UniProtKB-ARBA"/>
</dbReference>
<name>R0KA43_EXST2</name>
<keyword evidence="4 7" id="KW-0689">Ribosomal protein</keyword>
<protein>
    <recommendedName>
        <fullName evidence="9">Xylanolytic transcriptional activator regulatory domain-containing protein</fullName>
    </recommendedName>
</protein>
<dbReference type="HOGENOM" id="CLU_004083_9_1_1"/>
<feature type="compositionally biased region" description="Basic and acidic residues" evidence="8">
    <location>
        <begin position="884"/>
        <end position="900"/>
    </location>
</feature>
<dbReference type="CDD" id="cd12148">
    <property type="entry name" value="fungal_TF_MHR"/>
    <property type="match status" value="1"/>
</dbReference>
<comment type="function">
    <text evidence="1">Component of the ribosome, a large ribonucleoprotein complex responsible for the synthesis of proteins in the cell. The small ribosomal subunit (SSU) binds messenger RNAs (mRNAs) and translates the encoded message by selecting cognate aminoacyl-transfer RNA (tRNA) molecules. The large subunit (LSU) contains the ribosomal catalytic site termed the peptidyl transferase center (PTC), which catalyzes the formation of peptide bonds, thereby polymerizing the amino acids delivered by tRNAs into a polypeptide chain. The nascent polypeptides leave the ribosome through a tunnel in the LSU and interact with protein factors that function in enzymatic processing, targeting, and the membrane insertion of nascent chains at the exit of the ribosomal tunnel.</text>
</comment>
<reference evidence="10 11" key="2">
    <citation type="journal article" date="2013" name="PLoS Genet.">
        <title>Comparative genome structure, secondary metabolite, and effector coding capacity across Cochliobolus pathogens.</title>
        <authorList>
            <person name="Condon B.J."/>
            <person name="Leng Y."/>
            <person name="Wu D."/>
            <person name="Bushley K.E."/>
            <person name="Ohm R.A."/>
            <person name="Otillar R."/>
            <person name="Martin J."/>
            <person name="Schackwitz W."/>
            <person name="Grimwood J."/>
            <person name="MohdZainudin N."/>
            <person name="Xue C."/>
            <person name="Wang R."/>
            <person name="Manning V.A."/>
            <person name="Dhillon B."/>
            <person name="Tu Z.J."/>
            <person name="Steffenson B.J."/>
            <person name="Salamov A."/>
            <person name="Sun H."/>
            <person name="Lowry S."/>
            <person name="LaButti K."/>
            <person name="Han J."/>
            <person name="Copeland A."/>
            <person name="Lindquist E."/>
            <person name="Barry K."/>
            <person name="Schmutz J."/>
            <person name="Baker S.E."/>
            <person name="Ciuffetti L.M."/>
            <person name="Grigoriev I.V."/>
            <person name="Zhong S."/>
            <person name="Turgeon B.G."/>
        </authorList>
    </citation>
    <scope>NUCLEOTIDE SEQUENCE [LARGE SCALE GENOMIC DNA]</scope>
    <source>
        <strain evidence="11">28A</strain>
    </source>
</reference>
<evidence type="ECO:0000313" key="10">
    <source>
        <dbReference type="EMBL" id="EOA89848.1"/>
    </source>
</evidence>
<dbReference type="InterPro" id="IPR036796">
    <property type="entry name" value="Ribosomal_uL11_N_sf"/>
</dbReference>
<evidence type="ECO:0000256" key="4">
    <source>
        <dbReference type="ARBA" id="ARBA00022980"/>
    </source>
</evidence>
<dbReference type="AlphaFoldDB" id="R0KA43"/>
<dbReference type="GO" id="GO:0005634">
    <property type="term" value="C:nucleus"/>
    <property type="evidence" value="ECO:0007669"/>
    <property type="project" value="UniProtKB-SubCell"/>
</dbReference>
<dbReference type="CDD" id="cd00349">
    <property type="entry name" value="Ribosomal_L11"/>
    <property type="match status" value="1"/>
</dbReference>
<evidence type="ECO:0000256" key="7">
    <source>
        <dbReference type="RuleBase" id="RU003978"/>
    </source>
</evidence>
<accession>R0KA43</accession>
<dbReference type="GeneID" id="19401423"/>
<dbReference type="InterPro" id="IPR020784">
    <property type="entry name" value="Ribosomal_uL11_N"/>
</dbReference>